<evidence type="ECO:0000256" key="9">
    <source>
        <dbReference type="SAM" id="Phobius"/>
    </source>
</evidence>
<dbReference type="PANTHER" id="PTHR30472">
    <property type="entry name" value="FERRIC ENTEROBACTIN TRANSPORT SYSTEM PERMEASE PROTEIN"/>
    <property type="match status" value="1"/>
</dbReference>
<evidence type="ECO:0000256" key="2">
    <source>
        <dbReference type="ARBA" id="ARBA00007935"/>
    </source>
</evidence>
<keyword evidence="7 9" id="KW-0472">Membrane</keyword>
<comment type="similarity">
    <text evidence="2">Belongs to the binding-protein-dependent transport system permease family. FecCD subfamily.</text>
</comment>
<keyword evidence="11" id="KW-1185">Reference proteome</keyword>
<evidence type="ECO:0000256" key="6">
    <source>
        <dbReference type="ARBA" id="ARBA00022989"/>
    </source>
</evidence>
<proteinExistence type="inferred from homology"/>
<feature type="region of interest" description="Disordered" evidence="8">
    <location>
        <begin position="98"/>
        <end position="122"/>
    </location>
</feature>
<reference evidence="10" key="1">
    <citation type="submission" date="2013-04" db="EMBL/GenBank/DDBJ databases">
        <title>The genome sequencing project of 58 acetic acid bacteria.</title>
        <authorList>
            <person name="Okamoto-Kainuma A."/>
            <person name="Ishikawa M."/>
            <person name="Umino S."/>
            <person name="Koizumi Y."/>
            <person name="Shiwa Y."/>
            <person name="Yoshikawa H."/>
            <person name="Matsutani M."/>
            <person name="Matsushita K."/>
        </authorList>
    </citation>
    <scope>NUCLEOTIDE SEQUENCE</scope>
    <source>
        <strain evidence="10">DSM 12717</strain>
    </source>
</reference>
<evidence type="ECO:0000256" key="4">
    <source>
        <dbReference type="ARBA" id="ARBA00022475"/>
    </source>
</evidence>
<evidence type="ECO:0000313" key="10">
    <source>
        <dbReference type="EMBL" id="GBQ19361.1"/>
    </source>
</evidence>
<comment type="caution">
    <text evidence="10">The sequence shown here is derived from an EMBL/GenBank/DDBJ whole genome shotgun (WGS) entry which is preliminary data.</text>
</comment>
<evidence type="ECO:0000256" key="8">
    <source>
        <dbReference type="SAM" id="MobiDB-lite"/>
    </source>
</evidence>
<evidence type="ECO:0000256" key="7">
    <source>
        <dbReference type="ARBA" id="ARBA00023136"/>
    </source>
</evidence>
<keyword evidence="5 9" id="KW-0812">Transmembrane</keyword>
<feature type="transmembrane region" description="Helical" evidence="9">
    <location>
        <begin position="68"/>
        <end position="87"/>
    </location>
</feature>
<keyword evidence="4" id="KW-1003">Cell membrane</keyword>
<dbReference type="Gene3D" id="1.10.3470.10">
    <property type="entry name" value="ABC transporter involved in vitamin B12 uptake, BtuC"/>
    <property type="match status" value="1"/>
</dbReference>
<accession>A0ABQ0P2H5</accession>
<evidence type="ECO:0000313" key="11">
    <source>
        <dbReference type="Proteomes" id="UP001060895"/>
    </source>
</evidence>
<organism evidence="10 11">
    <name type="scientific">Gluconacetobacter sacchari DSM 12717</name>
    <dbReference type="NCBI Taxonomy" id="1307940"/>
    <lineage>
        <taxon>Bacteria</taxon>
        <taxon>Pseudomonadati</taxon>
        <taxon>Pseudomonadota</taxon>
        <taxon>Alphaproteobacteria</taxon>
        <taxon>Acetobacterales</taxon>
        <taxon>Acetobacteraceae</taxon>
        <taxon>Gluconacetobacter</taxon>
    </lineage>
</organism>
<feature type="transmembrane region" description="Helical" evidence="9">
    <location>
        <begin position="6"/>
        <end position="29"/>
    </location>
</feature>
<dbReference type="EMBL" id="BAQP01000006">
    <property type="protein sequence ID" value="GBQ19361.1"/>
    <property type="molecule type" value="Genomic_DNA"/>
</dbReference>
<dbReference type="PANTHER" id="PTHR30472:SF25">
    <property type="entry name" value="ABC TRANSPORTER PERMEASE PROTEIN MJ0876-RELATED"/>
    <property type="match status" value="1"/>
</dbReference>
<dbReference type="Proteomes" id="UP001060895">
    <property type="component" value="Unassembled WGS sequence"/>
</dbReference>
<dbReference type="SUPFAM" id="SSF81345">
    <property type="entry name" value="ABC transporter involved in vitamin B12 uptake, BtuC"/>
    <property type="match status" value="1"/>
</dbReference>
<evidence type="ECO:0000256" key="5">
    <source>
        <dbReference type="ARBA" id="ARBA00022692"/>
    </source>
</evidence>
<sequence length="122" mass="12885">MLAVAAMVGATVSIVGGIGFIGVVVPHLVRLATGPDHRLVLPASALLGVTLLTLSDSLARVIAAPAEVPVGIVTAVIGAPAFVWLLTRMRDPEIRLQPCSGTEADRDRSRPPSFRLRRSCRR</sequence>
<dbReference type="InterPro" id="IPR037294">
    <property type="entry name" value="ABC_BtuC-like"/>
</dbReference>
<keyword evidence="6 9" id="KW-1133">Transmembrane helix</keyword>
<evidence type="ECO:0008006" key="12">
    <source>
        <dbReference type="Google" id="ProtNLM"/>
    </source>
</evidence>
<keyword evidence="3" id="KW-0813">Transport</keyword>
<evidence type="ECO:0000256" key="1">
    <source>
        <dbReference type="ARBA" id="ARBA00004651"/>
    </source>
</evidence>
<comment type="subcellular location">
    <subcellularLocation>
        <location evidence="1">Cell membrane</location>
        <topology evidence="1">Multi-pass membrane protein</topology>
    </subcellularLocation>
</comment>
<evidence type="ECO:0000256" key="3">
    <source>
        <dbReference type="ARBA" id="ARBA00022448"/>
    </source>
</evidence>
<dbReference type="Pfam" id="PF01032">
    <property type="entry name" value="FecCD"/>
    <property type="match status" value="1"/>
</dbReference>
<protein>
    <recommendedName>
        <fullName evidence="12">Iron complex transport system permease protein</fullName>
    </recommendedName>
</protein>
<feature type="transmembrane region" description="Helical" evidence="9">
    <location>
        <begin position="41"/>
        <end position="62"/>
    </location>
</feature>
<gene>
    <name evidence="10" type="ORF">AA12717_0224</name>
</gene>
<dbReference type="InterPro" id="IPR000522">
    <property type="entry name" value="ABC_transptr_permease_BtuC"/>
</dbReference>
<name>A0ABQ0P2H5_9PROT</name>